<feature type="transmembrane region" description="Helical" evidence="1">
    <location>
        <begin position="231"/>
        <end position="251"/>
    </location>
</feature>
<dbReference type="EMBL" id="JAECZB010000030">
    <property type="protein sequence ID" value="MBH8553383.1"/>
    <property type="molecule type" value="Genomic_DNA"/>
</dbReference>
<proteinExistence type="predicted"/>
<keyword evidence="1" id="KW-0472">Membrane</keyword>
<keyword evidence="3" id="KW-1185">Reference proteome</keyword>
<evidence type="ECO:0000256" key="1">
    <source>
        <dbReference type="SAM" id="Phobius"/>
    </source>
</evidence>
<dbReference type="RefSeq" id="WP_214439670.1">
    <property type="nucleotide sequence ID" value="NZ_JAECZB010000030.1"/>
</dbReference>
<reference evidence="2 3" key="1">
    <citation type="journal article" date="2021" name="Int. J. Syst. Evol. Microbiol.">
        <title>Amazonocrinis nigriterrae gen. nov., sp. nov., Atlanticothrix silvestris gen. nov., sp. nov. and Dendronalium phyllosphericum gen. nov., sp. nov., nostocacean cyanobacteria from Brazilian environments.</title>
        <authorList>
            <person name="Alvarenga D.O."/>
            <person name="Andreote A.P.D."/>
            <person name="Branco L.H.Z."/>
            <person name="Delbaje E."/>
            <person name="Cruz R.B."/>
            <person name="Varani A.M."/>
            <person name="Fiore M.F."/>
        </authorList>
    </citation>
    <scope>NUCLEOTIDE SEQUENCE [LARGE SCALE GENOMIC DNA]</scope>
    <source>
        <strain evidence="2 3">CENA357</strain>
    </source>
</reference>
<dbReference type="Proteomes" id="UP000599391">
    <property type="component" value="Unassembled WGS sequence"/>
</dbReference>
<keyword evidence="1" id="KW-0812">Transmembrane</keyword>
<sequence length="470" mass="55364">MTSKKDIKKDPVYRNRWFERIIAILALLNLCLVVFDMTYIHLRDLYLQVLPSLTQVYDPIEDIQPHPETQNYLNKVTELETQVLQTGLSSPPVESLLEELRLLSSRMIEDNPFDAVNKSGTLAKIKHEIRLRTNEQFAREAFTKFWSQAYLSQQNWQSEINFFNSKIRPLIQSNYYRDIGRFGNFVNHFWLIDLPFVIIFALDFLARTFYISRRNPNLNWLEAMLRRWYDIFLLLPFWRWLRIIPVTIRLYQADLLNLEPLRSQLNHDFAVSFAEEITEMVGIQLIDQMQDTIRQGELARWLFHPETRKPYVQVNERNEVKFIATRLVNIGIYDVLPQVQPNLEALIHHTIASTFKDSPAYQQIQNIPGLNHLPNQLTEKLARNLSQSAYKNLTKALSDPVAAELTSRLMTNFRDVLEMELQKKHNTQEFQSLLIDMLEEIKINYVKGIADSGVEKILDEANQIHKILYK</sequence>
<name>A0A8J7HJ19_9CYAN</name>
<feature type="transmembrane region" description="Helical" evidence="1">
    <location>
        <begin position="21"/>
        <end position="42"/>
    </location>
</feature>
<gene>
    <name evidence="2" type="ORF">I8751_13565</name>
</gene>
<feature type="transmembrane region" description="Helical" evidence="1">
    <location>
        <begin position="189"/>
        <end position="210"/>
    </location>
</feature>
<keyword evidence="1" id="KW-1133">Transmembrane helix</keyword>
<evidence type="ECO:0000313" key="2">
    <source>
        <dbReference type="EMBL" id="MBH8553383.1"/>
    </source>
</evidence>
<organism evidence="2 3">
    <name type="scientific">Atlanticothrix silvestris CENA357</name>
    <dbReference type="NCBI Taxonomy" id="1725252"/>
    <lineage>
        <taxon>Bacteria</taxon>
        <taxon>Bacillati</taxon>
        <taxon>Cyanobacteriota</taxon>
        <taxon>Cyanophyceae</taxon>
        <taxon>Nostocales</taxon>
        <taxon>Nodulariaceae</taxon>
        <taxon>Atlanticothrix</taxon>
        <taxon>Atlanticothrix silvestris</taxon>
    </lineage>
</organism>
<comment type="caution">
    <text evidence="2">The sequence shown here is derived from an EMBL/GenBank/DDBJ whole genome shotgun (WGS) entry which is preliminary data.</text>
</comment>
<protein>
    <submittedName>
        <fullName evidence="2">Uncharacterized protein</fullName>
    </submittedName>
</protein>
<evidence type="ECO:0000313" key="3">
    <source>
        <dbReference type="Proteomes" id="UP000599391"/>
    </source>
</evidence>
<dbReference type="AlphaFoldDB" id="A0A8J7HJ19"/>
<accession>A0A8J7HJ19</accession>